<gene>
    <name evidence="3" type="ORF">J5Y09_16580</name>
</gene>
<dbReference type="SUPFAM" id="SSF53300">
    <property type="entry name" value="vWA-like"/>
    <property type="match status" value="1"/>
</dbReference>
<dbReference type="EMBL" id="JAGIYZ010000016">
    <property type="protein sequence ID" value="MBP0465543.1"/>
    <property type="molecule type" value="Genomic_DNA"/>
</dbReference>
<evidence type="ECO:0000256" key="1">
    <source>
        <dbReference type="SAM" id="MobiDB-lite"/>
    </source>
</evidence>
<protein>
    <submittedName>
        <fullName evidence="3">Tad domain-containing protein</fullName>
    </submittedName>
</protein>
<comment type="caution">
    <text evidence="3">The sequence shown here is derived from an EMBL/GenBank/DDBJ whole genome shotgun (WGS) entry which is preliminary data.</text>
</comment>
<keyword evidence="4" id="KW-1185">Reference proteome</keyword>
<evidence type="ECO:0000313" key="3">
    <source>
        <dbReference type="EMBL" id="MBP0465543.1"/>
    </source>
</evidence>
<name>A0ABS4AW13_9PROT</name>
<dbReference type="Proteomes" id="UP000680815">
    <property type="component" value="Unassembled WGS sequence"/>
</dbReference>
<dbReference type="Pfam" id="PF13400">
    <property type="entry name" value="Tad"/>
    <property type="match status" value="1"/>
</dbReference>
<evidence type="ECO:0000259" key="2">
    <source>
        <dbReference type="Pfam" id="PF13400"/>
    </source>
</evidence>
<sequence length="586" mass="63436">MMRLPNRRGAIAAISAVVAVAVIGFAGLAVDLTRIWMVNARLKTAIDAASLVAARQLALPEAERNAQVQAIYWANISQNGRNFNYMGATIGDPVVALVGTNRVQVTGSATVPTTLFSIINRGNTPIVDSAVAERQGTGLELSLVLDVTGSMGVANIQALRTAARDLIDILYAGEERQPNLWVSVVPYTAVVNIGRGRDSWLQPGSLNTTDYQPTVWRGCVEARVGNNYGGAFDETETSPSTVRFRPHFWASNRYEYSREVVNGNPTGSFWVRRGNNIIRTATPLATDVPVNRGDNPWIPGPGGNVVSNATAAWNDAVWEPNPEAPGTDNEDAARGNEARGPNLGCPRAVLPLTRDRTPILAQIDALRHTHRGGTMANLGLQLGWGTLSPLWRADWALTEQREGQQLPLDYGTRAMTKAIVLMTDGENNWFDFPDGAPGRCNTTGGTPRCVTNNPAVATLPTPADWPWRTVGGGGAHITNDDADRTAYGRLSEERLGTNINNNAQGTAEINARMARLCTAIRARGITIYTIVFDPNNNLPTATQDLYRNCATDPRENFGYFRSPTRDALNLAFRTIAGQLASLRLVQ</sequence>
<dbReference type="InterPro" id="IPR028087">
    <property type="entry name" value="Tad_N"/>
</dbReference>
<feature type="domain" description="Putative Flp pilus-assembly TadG-like N-terminal" evidence="2">
    <location>
        <begin position="9"/>
        <end position="56"/>
    </location>
</feature>
<proteinExistence type="predicted"/>
<organism evidence="3 4">
    <name type="scientific">Roseomonas nitratireducens</name>
    <dbReference type="NCBI Taxonomy" id="2820810"/>
    <lineage>
        <taxon>Bacteria</taxon>
        <taxon>Pseudomonadati</taxon>
        <taxon>Pseudomonadota</taxon>
        <taxon>Alphaproteobacteria</taxon>
        <taxon>Acetobacterales</taxon>
        <taxon>Roseomonadaceae</taxon>
        <taxon>Roseomonas</taxon>
    </lineage>
</organism>
<dbReference type="InterPro" id="IPR036465">
    <property type="entry name" value="vWFA_dom_sf"/>
</dbReference>
<feature type="region of interest" description="Disordered" evidence="1">
    <location>
        <begin position="318"/>
        <end position="346"/>
    </location>
</feature>
<evidence type="ECO:0000313" key="4">
    <source>
        <dbReference type="Proteomes" id="UP000680815"/>
    </source>
</evidence>
<dbReference type="RefSeq" id="WP_209352925.1">
    <property type="nucleotide sequence ID" value="NZ_JAGIYZ010000016.1"/>
</dbReference>
<reference evidence="3 4" key="1">
    <citation type="submission" date="2021-03" db="EMBL/GenBank/DDBJ databases">
        <authorList>
            <person name="So Y."/>
        </authorList>
    </citation>
    <scope>NUCLEOTIDE SEQUENCE [LARGE SCALE GENOMIC DNA]</scope>
    <source>
        <strain evidence="3 4">PWR1</strain>
    </source>
</reference>
<dbReference type="Gene3D" id="3.40.50.410">
    <property type="entry name" value="von Willebrand factor, type A domain"/>
    <property type="match status" value="1"/>
</dbReference>
<accession>A0ABS4AW13</accession>